<reference evidence="2 3" key="1">
    <citation type="journal article" date="2012" name="J. Bacteriol.">
        <title>Genome Sequence of the Filamentous Bacterium Fibrisoma limi BUZ 3T.</title>
        <authorList>
            <person name="Filippini M."/>
            <person name="Qi W."/>
            <person name="Jaenicke S."/>
            <person name="Goesmann A."/>
            <person name="Smits T.H."/>
            <person name="Bagheri H.C."/>
        </authorList>
    </citation>
    <scope>NUCLEOTIDE SEQUENCE [LARGE SCALE GENOMIC DNA]</scope>
    <source>
        <strain evidence="3">BUZ 3T</strain>
    </source>
</reference>
<feature type="transmembrane region" description="Helical" evidence="1">
    <location>
        <begin position="20"/>
        <end position="45"/>
    </location>
</feature>
<keyword evidence="1" id="KW-0472">Membrane</keyword>
<evidence type="ECO:0000313" key="2">
    <source>
        <dbReference type="EMBL" id="CCH54182.1"/>
    </source>
</evidence>
<proteinExistence type="predicted"/>
<gene>
    <name evidence="2" type="ORF">BN8_03327</name>
</gene>
<evidence type="ECO:0000313" key="3">
    <source>
        <dbReference type="Proteomes" id="UP000009309"/>
    </source>
</evidence>
<sequence length="124" mass="13813">MFTALYELFIGKNPDPTYRNAVFTSVGTLTLLIMLVLAALFYLLLGRWRAVFHRTSHWILTLVIALIIGFSLAISYAKDATGEPSADSYMYGFAGVNLLWALIVFVGASALFRRGSVYARHTPF</sequence>
<comment type="caution">
    <text evidence="2">The sequence shown here is derived from an EMBL/GenBank/DDBJ whole genome shotgun (WGS) entry which is preliminary data.</text>
</comment>
<feature type="transmembrane region" description="Helical" evidence="1">
    <location>
        <begin position="57"/>
        <end position="77"/>
    </location>
</feature>
<organism evidence="2 3">
    <name type="scientific">Fibrisoma limi BUZ 3</name>
    <dbReference type="NCBI Taxonomy" id="1185876"/>
    <lineage>
        <taxon>Bacteria</taxon>
        <taxon>Pseudomonadati</taxon>
        <taxon>Bacteroidota</taxon>
        <taxon>Cytophagia</taxon>
        <taxon>Cytophagales</taxon>
        <taxon>Spirosomataceae</taxon>
        <taxon>Fibrisoma</taxon>
    </lineage>
</organism>
<dbReference type="OrthoDB" id="764930at2"/>
<protein>
    <submittedName>
        <fullName evidence="2">Uncharacterized protein</fullName>
    </submittedName>
</protein>
<keyword evidence="1" id="KW-0812">Transmembrane</keyword>
<dbReference type="AlphaFoldDB" id="I2GJV7"/>
<feature type="transmembrane region" description="Helical" evidence="1">
    <location>
        <begin position="89"/>
        <end position="112"/>
    </location>
</feature>
<dbReference type="EMBL" id="CAIT01000006">
    <property type="protein sequence ID" value="CCH54182.1"/>
    <property type="molecule type" value="Genomic_DNA"/>
</dbReference>
<dbReference type="RefSeq" id="WP_009282762.1">
    <property type="nucleotide sequence ID" value="NZ_CAIT01000006.1"/>
</dbReference>
<dbReference type="Proteomes" id="UP000009309">
    <property type="component" value="Unassembled WGS sequence"/>
</dbReference>
<dbReference type="eggNOG" id="ENOG5032U51">
    <property type="taxonomic scope" value="Bacteria"/>
</dbReference>
<keyword evidence="1" id="KW-1133">Transmembrane helix</keyword>
<name>I2GJV7_9BACT</name>
<accession>I2GJV7</accession>
<dbReference type="STRING" id="1185876.BN8_03327"/>
<keyword evidence="3" id="KW-1185">Reference proteome</keyword>
<evidence type="ECO:0000256" key="1">
    <source>
        <dbReference type="SAM" id="Phobius"/>
    </source>
</evidence>